<dbReference type="InterPro" id="IPR000719">
    <property type="entry name" value="Prot_kinase_dom"/>
</dbReference>
<keyword evidence="2" id="KW-0808">Transferase</keyword>
<name>A0A9W9JHZ5_9EURO</name>
<dbReference type="Pfam" id="PF00069">
    <property type="entry name" value="Pkinase"/>
    <property type="match status" value="1"/>
</dbReference>
<comment type="caution">
    <text evidence="2">The sequence shown here is derived from an EMBL/GenBank/DDBJ whole genome shotgun (WGS) entry which is preliminary data.</text>
</comment>
<dbReference type="PANTHER" id="PTHR21310:SF54">
    <property type="entry name" value="AMINOGLYCOSIDE PHOSPHOTRANSFERASE DOMAIN-CONTAINING PROTEIN"/>
    <property type="match status" value="1"/>
</dbReference>
<evidence type="ECO:0000313" key="2">
    <source>
        <dbReference type="EMBL" id="KAJ5195240.1"/>
    </source>
</evidence>
<dbReference type="GO" id="GO:0004672">
    <property type="term" value="F:protein kinase activity"/>
    <property type="evidence" value="ECO:0007669"/>
    <property type="project" value="InterPro"/>
</dbReference>
<dbReference type="InterPro" id="IPR051678">
    <property type="entry name" value="AGP_Transferase"/>
</dbReference>
<dbReference type="Proteomes" id="UP001150904">
    <property type="component" value="Unassembled WGS sequence"/>
</dbReference>
<dbReference type="GO" id="GO:0005524">
    <property type="term" value="F:ATP binding"/>
    <property type="evidence" value="ECO:0007669"/>
    <property type="project" value="InterPro"/>
</dbReference>
<accession>A0A9W9JHZ5</accession>
<dbReference type="Gene3D" id="1.10.510.10">
    <property type="entry name" value="Transferase(Phosphotransferase) domain 1"/>
    <property type="match status" value="1"/>
</dbReference>
<proteinExistence type="predicted"/>
<dbReference type="OrthoDB" id="4062651at2759"/>
<keyword evidence="2" id="KW-0418">Kinase</keyword>
<sequence length="495" mass="57013">MSKLDAFSDHLPDGLTREMNFYDSSFFKEPGKHLPTPAQVKALSKDVHTSPQPQPVRFKDSELLVKFGPYVTTTEAQCLWMIKRTFCDEIPVPEIFGWRVDEENYVFIYMELIQGRTLLDRWTELTDLDKSSLRNQLSQIMKTLRGLEQDPSDQYIGSLSRQNVQDYVFQSFPKAGPFSTVKEFNDWFSYLPQEWLPLSKKYKDPYSEPINPSGKHSGVMSRGVPKGGFQGLLPHINMDIFQKYEAFKKIDGKMRFSYVQVFVRQDGILYSGKWSNRLHPPETLDDLQEVKQISTENRGPEVNDTWSAVYMKTPSLLAYVNTNLDKQITREVEICEILRKNPHPNIAIYYGCIESHGRVSGLCFKRYTSTLLQVVNPRHLGKVAFHSSGRELVRGNMETRLEGILAAIKHLHSLRIVHNDINPANIMLDEDGTLILIDFDSCRYIGESLRITGTKRTHLWHNPAVEISLEKNDLDAFTDLQIWLTGSSDEDFNFK</sequence>
<dbReference type="PANTHER" id="PTHR21310">
    <property type="entry name" value="AMINOGLYCOSIDE PHOSPHOTRANSFERASE-RELATED-RELATED"/>
    <property type="match status" value="1"/>
</dbReference>
<dbReference type="InterPro" id="IPR011009">
    <property type="entry name" value="Kinase-like_dom_sf"/>
</dbReference>
<reference evidence="2" key="2">
    <citation type="journal article" date="2023" name="IMA Fungus">
        <title>Comparative genomic study of the Penicillium genus elucidates a diverse pangenome and 15 lateral gene transfer events.</title>
        <authorList>
            <person name="Petersen C."/>
            <person name="Sorensen T."/>
            <person name="Nielsen M.R."/>
            <person name="Sondergaard T.E."/>
            <person name="Sorensen J.L."/>
            <person name="Fitzpatrick D.A."/>
            <person name="Frisvad J.C."/>
            <person name="Nielsen K.L."/>
        </authorList>
    </citation>
    <scope>NUCLEOTIDE SEQUENCE</scope>
    <source>
        <strain evidence="2">IBT 15544</strain>
    </source>
</reference>
<dbReference type="AlphaFoldDB" id="A0A9W9JHZ5"/>
<reference evidence="2" key="1">
    <citation type="submission" date="2022-12" db="EMBL/GenBank/DDBJ databases">
        <authorList>
            <person name="Petersen C."/>
        </authorList>
    </citation>
    <scope>NUCLEOTIDE SEQUENCE</scope>
    <source>
        <strain evidence="2">IBT 15544</strain>
    </source>
</reference>
<organism evidence="2 3">
    <name type="scientific">Penicillium cinerascens</name>
    <dbReference type="NCBI Taxonomy" id="70096"/>
    <lineage>
        <taxon>Eukaryota</taxon>
        <taxon>Fungi</taxon>
        <taxon>Dikarya</taxon>
        <taxon>Ascomycota</taxon>
        <taxon>Pezizomycotina</taxon>
        <taxon>Eurotiomycetes</taxon>
        <taxon>Eurotiomycetidae</taxon>
        <taxon>Eurotiales</taxon>
        <taxon>Aspergillaceae</taxon>
        <taxon>Penicillium</taxon>
    </lineage>
</organism>
<evidence type="ECO:0000313" key="3">
    <source>
        <dbReference type="Proteomes" id="UP001150904"/>
    </source>
</evidence>
<keyword evidence="3" id="KW-1185">Reference proteome</keyword>
<dbReference type="RefSeq" id="XP_058305728.1">
    <property type="nucleotide sequence ID" value="XM_058455740.1"/>
</dbReference>
<evidence type="ECO:0000259" key="1">
    <source>
        <dbReference type="PROSITE" id="PS50011"/>
    </source>
</evidence>
<dbReference type="GeneID" id="83183041"/>
<feature type="domain" description="Protein kinase" evidence="1">
    <location>
        <begin position="245"/>
        <end position="495"/>
    </location>
</feature>
<gene>
    <name evidence="2" type="ORF">N7498_008678</name>
</gene>
<dbReference type="SUPFAM" id="SSF56112">
    <property type="entry name" value="Protein kinase-like (PK-like)"/>
    <property type="match status" value="2"/>
</dbReference>
<protein>
    <submittedName>
        <fullName evidence="2">Kinase-like protein</fullName>
    </submittedName>
</protein>
<dbReference type="EMBL" id="JAPQKR010000015">
    <property type="protein sequence ID" value="KAJ5195240.1"/>
    <property type="molecule type" value="Genomic_DNA"/>
</dbReference>
<dbReference type="PROSITE" id="PS50011">
    <property type="entry name" value="PROTEIN_KINASE_DOM"/>
    <property type="match status" value="1"/>
</dbReference>